<sequence>MKSVLIREVYNHPEHFVEKTIQVSGWIRTSRSSKTFGFIELNDGSFFKNVQIVFEENLSNFDEVAKLSIASALIIKGELVLTPDAKQPFEIKASEIIVEGFSTPEYPLQKKRHTMEYLRTIAHLRPRSNTFSAVFRVRSVAAYAIHKFFQDRGFVYVHTPIITGSDAEGAGEMFKVTTLDFDESPRTEAGKIDYAEDFFGKETNLTVSGQLEAETFALAFRDVYTFGPTFRAENSNTKRHAAEFWMIEPEIAFADLNDNMALAEDMVKYVISYVMENCPEEMDFFNSRIDKGLLERLNHVATSDFGKVTYTEAVEALKKSGVAFEYPVFWGADLQTEHERYLTEEIYKKPVFVIDYPKEIKSFYMRVNDDQKTVAAMDLLVPGVGELIGGSQREERMDVLLSRINELSLNEDDYWWYLELRKYGGTRHAGYGLGFERMIMYLTGMGNIRDVIPFPRTVKNAEF</sequence>
<gene>
    <name evidence="7 9" type="primary">asnS</name>
    <name evidence="9" type="ORF">ISU02_16960</name>
</gene>
<dbReference type="Pfam" id="PF01336">
    <property type="entry name" value="tRNA_anti-codon"/>
    <property type="match status" value="1"/>
</dbReference>
<accession>A0ABR9ZWF6</accession>
<evidence type="ECO:0000256" key="2">
    <source>
        <dbReference type="ARBA" id="ARBA00022598"/>
    </source>
</evidence>
<evidence type="ECO:0000313" key="10">
    <source>
        <dbReference type="Proteomes" id="UP000614200"/>
    </source>
</evidence>
<keyword evidence="7" id="KW-0963">Cytoplasm</keyword>
<feature type="domain" description="Aminoacyl-transfer RNA synthetases class-II family profile" evidence="8">
    <location>
        <begin position="135"/>
        <end position="453"/>
    </location>
</feature>
<dbReference type="Gene3D" id="3.30.930.10">
    <property type="entry name" value="Bira Bifunctional Protein, Domain 2"/>
    <property type="match status" value="1"/>
</dbReference>
<keyword evidence="4 7" id="KW-0067">ATP-binding</keyword>
<dbReference type="SUPFAM" id="SSF50249">
    <property type="entry name" value="Nucleic acid-binding proteins"/>
    <property type="match status" value="1"/>
</dbReference>
<proteinExistence type="inferred from homology"/>
<dbReference type="SUPFAM" id="SSF55681">
    <property type="entry name" value="Class II aaRS and biotin synthetases"/>
    <property type="match status" value="1"/>
</dbReference>
<dbReference type="InterPro" id="IPR002312">
    <property type="entry name" value="Asp/Asn-tRNA-synth_IIb"/>
</dbReference>
<reference evidence="9 10" key="1">
    <citation type="submission" date="2020-11" db="EMBL/GenBank/DDBJ databases">
        <title>Fusibacter basophilias sp. nov.</title>
        <authorList>
            <person name="Qiu D."/>
        </authorList>
    </citation>
    <scope>NUCLEOTIDE SEQUENCE [LARGE SCALE GENOMIC DNA]</scope>
    <source>
        <strain evidence="9 10">Q10-2</strain>
    </source>
</reference>
<dbReference type="InterPro" id="IPR004365">
    <property type="entry name" value="NA-bd_OB_tRNA"/>
</dbReference>
<dbReference type="NCBIfam" id="TIGR00457">
    <property type="entry name" value="asnS"/>
    <property type="match status" value="1"/>
</dbReference>
<keyword evidence="6 7" id="KW-0030">Aminoacyl-tRNA synthetase</keyword>
<keyword evidence="10" id="KW-1185">Reference proteome</keyword>
<comment type="similarity">
    <text evidence="1 7">Belongs to the class-II aminoacyl-tRNA synthetase family.</text>
</comment>
<protein>
    <recommendedName>
        <fullName evidence="7">Asparagine--tRNA ligase</fullName>
        <ecNumber evidence="7">6.1.1.22</ecNumber>
    </recommendedName>
    <alternativeName>
        <fullName evidence="7">Asparaginyl-tRNA synthetase</fullName>
        <shortName evidence="7">AsnRS</shortName>
    </alternativeName>
</protein>
<name>A0ABR9ZWF6_9FIRM</name>
<dbReference type="NCBIfam" id="NF003037">
    <property type="entry name" value="PRK03932.1"/>
    <property type="match status" value="1"/>
</dbReference>
<dbReference type="InterPro" id="IPR004522">
    <property type="entry name" value="Asn-tRNA-ligase"/>
</dbReference>
<dbReference type="EMBL" id="JADKNH010000011">
    <property type="protein sequence ID" value="MBF4694794.1"/>
    <property type="molecule type" value="Genomic_DNA"/>
</dbReference>
<keyword evidence="3 7" id="KW-0547">Nucleotide-binding</keyword>
<dbReference type="PRINTS" id="PR01042">
    <property type="entry name" value="TRNASYNTHASP"/>
</dbReference>
<dbReference type="CDD" id="cd00776">
    <property type="entry name" value="AsxRS_core"/>
    <property type="match status" value="1"/>
</dbReference>
<comment type="subcellular location">
    <subcellularLocation>
        <location evidence="7">Cytoplasm</location>
    </subcellularLocation>
</comment>
<dbReference type="PANTHER" id="PTHR22594:SF34">
    <property type="entry name" value="ASPARAGINE--TRNA LIGASE, MITOCHONDRIAL-RELATED"/>
    <property type="match status" value="1"/>
</dbReference>
<dbReference type="GO" id="GO:0004816">
    <property type="term" value="F:asparagine-tRNA ligase activity"/>
    <property type="evidence" value="ECO:0007669"/>
    <property type="project" value="UniProtKB-EC"/>
</dbReference>
<dbReference type="InterPro" id="IPR006195">
    <property type="entry name" value="aa-tRNA-synth_II"/>
</dbReference>
<evidence type="ECO:0000256" key="5">
    <source>
        <dbReference type="ARBA" id="ARBA00022917"/>
    </source>
</evidence>
<comment type="catalytic activity">
    <reaction evidence="7">
        <text>tRNA(Asn) + L-asparagine + ATP = L-asparaginyl-tRNA(Asn) + AMP + diphosphate + H(+)</text>
        <dbReference type="Rhea" id="RHEA:11180"/>
        <dbReference type="Rhea" id="RHEA-COMP:9659"/>
        <dbReference type="Rhea" id="RHEA-COMP:9674"/>
        <dbReference type="ChEBI" id="CHEBI:15378"/>
        <dbReference type="ChEBI" id="CHEBI:30616"/>
        <dbReference type="ChEBI" id="CHEBI:33019"/>
        <dbReference type="ChEBI" id="CHEBI:58048"/>
        <dbReference type="ChEBI" id="CHEBI:78442"/>
        <dbReference type="ChEBI" id="CHEBI:78515"/>
        <dbReference type="ChEBI" id="CHEBI:456215"/>
        <dbReference type="EC" id="6.1.1.22"/>
    </reaction>
</comment>
<dbReference type="InterPro" id="IPR045864">
    <property type="entry name" value="aa-tRNA-synth_II/BPL/LPL"/>
</dbReference>
<dbReference type="Pfam" id="PF00152">
    <property type="entry name" value="tRNA-synt_2"/>
    <property type="match status" value="1"/>
</dbReference>
<dbReference type="PANTHER" id="PTHR22594">
    <property type="entry name" value="ASPARTYL/LYSYL-TRNA SYNTHETASE"/>
    <property type="match status" value="1"/>
</dbReference>
<dbReference type="InterPro" id="IPR012340">
    <property type="entry name" value="NA-bd_OB-fold"/>
</dbReference>
<dbReference type="PROSITE" id="PS50862">
    <property type="entry name" value="AA_TRNA_LIGASE_II"/>
    <property type="match status" value="1"/>
</dbReference>
<evidence type="ECO:0000256" key="7">
    <source>
        <dbReference type="HAMAP-Rule" id="MF_00534"/>
    </source>
</evidence>
<dbReference type="Proteomes" id="UP000614200">
    <property type="component" value="Unassembled WGS sequence"/>
</dbReference>
<evidence type="ECO:0000256" key="1">
    <source>
        <dbReference type="ARBA" id="ARBA00008226"/>
    </source>
</evidence>
<comment type="subunit">
    <text evidence="7">Homodimer.</text>
</comment>
<dbReference type="EC" id="6.1.1.22" evidence="7"/>
<dbReference type="InterPro" id="IPR004364">
    <property type="entry name" value="Aa-tRNA-synt_II"/>
</dbReference>
<evidence type="ECO:0000256" key="3">
    <source>
        <dbReference type="ARBA" id="ARBA00022741"/>
    </source>
</evidence>
<dbReference type="Gene3D" id="2.40.50.140">
    <property type="entry name" value="Nucleic acid-binding proteins"/>
    <property type="match status" value="1"/>
</dbReference>
<keyword evidence="2 7" id="KW-0436">Ligase</keyword>
<evidence type="ECO:0000256" key="6">
    <source>
        <dbReference type="ARBA" id="ARBA00023146"/>
    </source>
</evidence>
<evidence type="ECO:0000259" key="8">
    <source>
        <dbReference type="PROSITE" id="PS50862"/>
    </source>
</evidence>
<dbReference type="HAMAP" id="MF_00534">
    <property type="entry name" value="Asn_tRNA_synth"/>
    <property type="match status" value="1"/>
</dbReference>
<comment type="caution">
    <text evidence="9">The sequence shown here is derived from an EMBL/GenBank/DDBJ whole genome shotgun (WGS) entry which is preliminary data.</text>
</comment>
<dbReference type="CDD" id="cd04318">
    <property type="entry name" value="EcAsnRS_like_N"/>
    <property type="match status" value="1"/>
</dbReference>
<dbReference type="RefSeq" id="WP_194703038.1">
    <property type="nucleotide sequence ID" value="NZ_JADKNH010000011.1"/>
</dbReference>
<evidence type="ECO:0000256" key="4">
    <source>
        <dbReference type="ARBA" id="ARBA00022840"/>
    </source>
</evidence>
<keyword evidence="5 7" id="KW-0648">Protein biosynthesis</keyword>
<evidence type="ECO:0000313" key="9">
    <source>
        <dbReference type="EMBL" id="MBF4694794.1"/>
    </source>
</evidence>
<organism evidence="9 10">
    <name type="scientific">Fusibacter ferrireducens</name>
    <dbReference type="NCBI Taxonomy" id="2785058"/>
    <lineage>
        <taxon>Bacteria</taxon>
        <taxon>Bacillati</taxon>
        <taxon>Bacillota</taxon>
        <taxon>Clostridia</taxon>
        <taxon>Eubacteriales</taxon>
        <taxon>Eubacteriales Family XII. Incertae Sedis</taxon>
        <taxon>Fusibacter</taxon>
    </lineage>
</organism>